<dbReference type="Proteomes" id="UP000015042">
    <property type="component" value="Chromosome"/>
</dbReference>
<accession>S5MWK1</accession>
<gene>
    <name evidence="1" type="ORF">A464_1789</name>
</gene>
<dbReference type="HOGENOM" id="CLU_3047760_0_0_6"/>
<dbReference type="AlphaFoldDB" id="S5MWK1"/>
<name>S5MWK1_SALBN</name>
<proteinExistence type="predicted"/>
<organism evidence="1 2">
    <name type="scientific">Salmonella bongori N268-08</name>
    <dbReference type="NCBI Taxonomy" id="1197719"/>
    <lineage>
        <taxon>Bacteria</taxon>
        <taxon>Pseudomonadati</taxon>
        <taxon>Pseudomonadota</taxon>
        <taxon>Gammaproteobacteria</taxon>
        <taxon>Enterobacterales</taxon>
        <taxon>Enterobacteriaceae</taxon>
        <taxon>Salmonella</taxon>
    </lineage>
</organism>
<evidence type="ECO:0000313" key="1">
    <source>
        <dbReference type="EMBL" id="AGR58974.1"/>
    </source>
</evidence>
<evidence type="ECO:0000313" key="2">
    <source>
        <dbReference type="Proteomes" id="UP000015042"/>
    </source>
</evidence>
<dbReference type="PATRIC" id="fig|1197719.3.peg.1783"/>
<dbReference type="EMBL" id="CP006608">
    <property type="protein sequence ID" value="AGR58974.1"/>
    <property type="molecule type" value="Genomic_DNA"/>
</dbReference>
<protein>
    <submittedName>
        <fullName evidence="1">Uncharacterized protein</fullName>
    </submittedName>
</protein>
<sequence length="54" mass="6052">MDFTFTRTHSQQDGSGSLSEMQKVAQMTDSVSLTGLQITYNLLNPLYFFTISSL</sequence>
<reference evidence="1 2" key="1">
    <citation type="submission" date="2013-07" db="EMBL/GenBank/DDBJ databases">
        <title>Genome sequence of Salmonella bongori N268-08 - a rare clinical isolate.</title>
        <authorList>
            <person name="Marti R."/>
            <person name="Hagens S."/>
            <person name="Loessner M.J."/>
            <person name="Klumpp J."/>
        </authorList>
    </citation>
    <scope>NUCLEOTIDE SEQUENCE [LARGE SCALE GENOMIC DNA]</scope>
    <source>
        <strain evidence="1 2">N268-08</strain>
    </source>
</reference>
<dbReference type="KEGG" id="sbz:A464_1789"/>